<dbReference type="Proteomes" id="UP000515512">
    <property type="component" value="Chromosome"/>
</dbReference>
<protein>
    <submittedName>
        <fullName evidence="3">Uncharacterized protein</fullName>
    </submittedName>
</protein>
<organism evidence="3 4">
    <name type="scientific">Nocardia huaxiensis</name>
    <dbReference type="NCBI Taxonomy" id="2755382"/>
    <lineage>
        <taxon>Bacteria</taxon>
        <taxon>Bacillati</taxon>
        <taxon>Actinomycetota</taxon>
        <taxon>Actinomycetes</taxon>
        <taxon>Mycobacteriales</taxon>
        <taxon>Nocardiaceae</taxon>
        <taxon>Nocardia</taxon>
    </lineage>
</organism>
<dbReference type="RefSeq" id="WP_181582930.1">
    <property type="nucleotide sequence ID" value="NZ_CP059399.1"/>
</dbReference>
<evidence type="ECO:0000313" key="4">
    <source>
        <dbReference type="Proteomes" id="UP000515512"/>
    </source>
</evidence>
<keyword evidence="2" id="KW-1133">Transmembrane helix</keyword>
<proteinExistence type="predicted"/>
<sequence length="129" mass="12831">MIVIVGLVILVASVLIGLAGVLANGGNAHALTDNFAVFGYHVTGSTGLLFLYGIVVGAAGLAGLAILLGGARRTARRGAATRAELVASRRELAASGSGAPDTPTRYAHTGTADATVPGTPTGNPNQEPR</sequence>
<gene>
    <name evidence="3" type="ORF">H0264_05365</name>
</gene>
<feature type="transmembrane region" description="Helical" evidence="2">
    <location>
        <begin position="47"/>
        <end position="68"/>
    </location>
</feature>
<dbReference type="KEGG" id="nhu:H0264_05365"/>
<keyword evidence="4" id="KW-1185">Reference proteome</keyword>
<name>A0A7D6Z5A4_9NOCA</name>
<feature type="region of interest" description="Disordered" evidence="1">
    <location>
        <begin position="90"/>
        <end position="129"/>
    </location>
</feature>
<evidence type="ECO:0000256" key="2">
    <source>
        <dbReference type="SAM" id="Phobius"/>
    </source>
</evidence>
<evidence type="ECO:0000313" key="3">
    <source>
        <dbReference type="EMBL" id="QLY31744.1"/>
    </source>
</evidence>
<keyword evidence="2" id="KW-0812">Transmembrane</keyword>
<keyword evidence="2" id="KW-0472">Membrane</keyword>
<accession>A0A7D6Z5A4</accession>
<evidence type="ECO:0000256" key="1">
    <source>
        <dbReference type="SAM" id="MobiDB-lite"/>
    </source>
</evidence>
<reference evidence="3 4" key="1">
    <citation type="submission" date="2020-07" db="EMBL/GenBank/DDBJ databases">
        <authorList>
            <person name="Zhuang K."/>
            <person name="Ran Y."/>
        </authorList>
    </citation>
    <scope>NUCLEOTIDE SEQUENCE [LARGE SCALE GENOMIC DNA]</scope>
    <source>
        <strain evidence="3 4">WCH-YHL-001</strain>
    </source>
</reference>
<dbReference type="AlphaFoldDB" id="A0A7D6Z5A4"/>
<dbReference type="EMBL" id="CP059399">
    <property type="protein sequence ID" value="QLY31744.1"/>
    <property type="molecule type" value="Genomic_DNA"/>
</dbReference>
<feature type="compositionally biased region" description="Polar residues" evidence="1">
    <location>
        <begin position="118"/>
        <end position="129"/>
    </location>
</feature>